<reference evidence="2 3" key="1">
    <citation type="submission" date="2018-06" db="EMBL/GenBank/DDBJ databases">
        <title>A transcriptomic atlas of mushroom development highlights an independent origin of complex multicellularity.</title>
        <authorList>
            <consortium name="DOE Joint Genome Institute"/>
            <person name="Krizsan K."/>
            <person name="Almasi E."/>
            <person name="Merenyi Z."/>
            <person name="Sahu N."/>
            <person name="Viragh M."/>
            <person name="Koszo T."/>
            <person name="Mondo S."/>
            <person name="Kiss B."/>
            <person name="Balint B."/>
            <person name="Kues U."/>
            <person name="Barry K."/>
            <person name="Hegedus J.C."/>
            <person name="Henrissat B."/>
            <person name="Johnson J."/>
            <person name="Lipzen A."/>
            <person name="Ohm R."/>
            <person name="Nagy I."/>
            <person name="Pangilinan J."/>
            <person name="Yan J."/>
            <person name="Xiong Y."/>
            <person name="Grigoriev I.V."/>
            <person name="Hibbett D.S."/>
            <person name="Nagy L.G."/>
        </authorList>
    </citation>
    <scope>NUCLEOTIDE SEQUENCE [LARGE SCALE GENOMIC DNA]</scope>
    <source>
        <strain evidence="2 3">SZMC22713</strain>
    </source>
</reference>
<dbReference type="VEuPathDB" id="FungiDB:BD410DRAFT_841121"/>
<evidence type="ECO:0000313" key="2">
    <source>
        <dbReference type="EMBL" id="TDL20688.1"/>
    </source>
</evidence>
<feature type="compositionally biased region" description="Basic residues" evidence="1">
    <location>
        <begin position="333"/>
        <end position="347"/>
    </location>
</feature>
<dbReference type="AlphaFoldDB" id="A0A4Y7Q0C7"/>
<proteinExistence type="predicted"/>
<feature type="region of interest" description="Disordered" evidence="1">
    <location>
        <begin position="226"/>
        <end position="295"/>
    </location>
</feature>
<feature type="region of interest" description="Disordered" evidence="1">
    <location>
        <begin position="118"/>
        <end position="163"/>
    </location>
</feature>
<feature type="region of interest" description="Disordered" evidence="1">
    <location>
        <begin position="312"/>
        <end position="425"/>
    </location>
</feature>
<evidence type="ECO:0000256" key="1">
    <source>
        <dbReference type="SAM" id="MobiDB-lite"/>
    </source>
</evidence>
<organism evidence="2 3">
    <name type="scientific">Rickenella mellea</name>
    <dbReference type="NCBI Taxonomy" id="50990"/>
    <lineage>
        <taxon>Eukaryota</taxon>
        <taxon>Fungi</taxon>
        <taxon>Dikarya</taxon>
        <taxon>Basidiomycota</taxon>
        <taxon>Agaricomycotina</taxon>
        <taxon>Agaricomycetes</taxon>
        <taxon>Hymenochaetales</taxon>
        <taxon>Rickenellaceae</taxon>
        <taxon>Rickenella</taxon>
    </lineage>
</organism>
<feature type="region of interest" description="Disordered" evidence="1">
    <location>
        <begin position="22"/>
        <end position="93"/>
    </location>
</feature>
<dbReference type="Proteomes" id="UP000294933">
    <property type="component" value="Unassembled WGS sequence"/>
</dbReference>
<name>A0A4Y7Q0C7_9AGAM</name>
<dbReference type="EMBL" id="ML170186">
    <property type="protein sequence ID" value="TDL20688.1"/>
    <property type="molecule type" value="Genomic_DNA"/>
</dbReference>
<feature type="compositionally biased region" description="Low complexity" evidence="1">
    <location>
        <begin position="141"/>
        <end position="154"/>
    </location>
</feature>
<feature type="compositionally biased region" description="Polar residues" evidence="1">
    <location>
        <begin position="272"/>
        <end position="293"/>
    </location>
</feature>
<accession>A0A4Y7Q0C7</accession>
<protein>
    <submittedName>
        <fullName evidence="2">Uncharacterized protein</fullName>
    </submittedName>
</protein>
<sequence>MAAHSGISYGFQRQSVASFLAPPPAVHMGDTRTPTLRAGPIPHPRIRPRELRSSPLAGPAVSDVEEDDEAEPKAPEGKVKFRPNRISSAPELDQLRNTRPLSVSSFSLLSSAVIARTSRGEMSTLRPIDTATPRTSKRPGSAPSPRTSTMRRSSYVSPDHTQNWMTMQPIPTFSRQSMYQQGVVMPVRATRHSLTYKPKVRGPEIVVCPPSTDGHADEKGTRRVSWFLGGDEAPPTQQDSGSSDSDSQNDLSRVSSAGSISSLSTRSSSWSTLNTGVPASSNGSETTIDSASSAPCEEIDMASLVGGRDADKLDGAAQTRSENVVEEKGSRWSVRRMRKKHASHGKAKPHEKSGAPTSHGRSASLTNIAPNASADDATPTCLGFSSRPRSNLPEPPKAKLKNSSTVESGGGVDLKGSNATQWRRR</sequence>
<feature type="compositionally biased region" description="Low complexity" evidence="1">
    <location>
        <begin position="237"/>
        <end position="271"/>
    </location>
</feature>
<keyword evidence="3" id="KW-1185">Reference proteome</keyword>
<gene>
    <name evidence="2" type="ORF">BD410DRAFT_841121</name>
</gene>
<evidence type="ECO:0000313" key="3">
    <source>
        <dbReference type="Proteomes" id="UP000294933"/>
    </source>
</evidence>
<feature type="compositionally biased region" description="Polar residues" evidence="1">
    <location>
        <begin position="355"/>
        <end position="370"/>
    </location>
</feature>